<sequence>MYPIHKFTTKSPDPWHTSHIHPTPVLLLNFATFKGIEGNGNKQVLTVVVLVGGSGSIDNSQLENRKDRRKWREERMEERGEKQGCRKCQRLSSVVTKVVEVVTELDGRVGVSISRRWSREGCRDAAVEEE</sequence>
<dbReference type="EMBL" id="CM044705">
    <property type="protein sequence ID" value="KAI5661904.1"/>
    <property type="molecule type" value="Genomic_DNA"/>
</dbReference>
<proteinExistence type="predicted"/>
<evidence type="ECO:0000313" key="1">
    <source>
        <dbReference type="EMBL" id="KAI5661904.1"/>
    </source>
</evidence>
<dbReference type="Proteomes" id="UP001060085">
    <property type="component" value="Linkage Group LG05"/>
</dbReference>
<keyword evidence="2" id="KW-1185">Reference proteome</keyword>
<organism evidence="1 2">
    <name type="scientific">Catharanthus roseus</name>
    <name type="common">Madagascar periwinkle</name>
    <name type="synonym">Vinca rosea</name>
    <dbReference type="NCBI Taxonomy" id="4058"/>
    <lineage>
        <taxon>Eukaryota</taxon>
        <taxon>Viridiplantae</taxon>
        <taxon>Streptophyta</taxon>
        <taxon>Embryophyta</taxon>
        <taxon>Tracheophyta</taxon>
        <taxon>Spermatophyta</taxon>
        <taxon>Magnoliopsida</taxon>
        <taxon>eudicotyledons</taxon>
        <taxon>Gunneridae</taxon>
        <taxon>Pentapetalae</taxon>
        <taxon>asterids</taxon>
        <taxon>lamiids</taxon>
        <taxon>Gentianales</taxon>
        <taxon>Apocynaceae</taxon>
        <taxon>Rauvolfioideae</taxon>
        <taxon>Vinceae</taxon>
        <taxon>Catharanthinae</taxon>
        <taxon>Catharanthus</taxon>
    </lineage>
</organism>
<comment type="caution">
    <text evidence="1">The sequence shown here is derived from an EMBL/GenBank/DDBJ whole genome shotgun (WGS) entry which is preliminary data.</text>
</comment>
<protein>
    <submittedName>
        <fullName evidence="1">Uncharacterized protein</fullName>
    </submittedName>
</protein>
<gene>
    <name evidence="1" type="ORF">M9H77_21227</name>
</gene>
<name>A0ACC0AP26_CATRO</name>
<evidence type="ECO:0000313" key="2">
    <source>
        <dbReference type="Proteomes" id="UP001060085"/>
    </source>
</evidence>
<accession>A0ACC0AP26</accession>
<reference evidence="2" key="1">
    <citation type="journal article" date="2023" name="Nat. Plants">
        <title>Single-cell RNA sequencing provides a high-resolution roadmap for understanding the multicellular compartmentation of specialized metabolism.</title>
        <authorList>
            <person name="Sun S."/>
            <person name="Shen X."/>
            <person name="Li Y."/>
            <person name="Li Y."/>
            <person name="Wang S."/>
            <person name="Li R."/>
            <person name="Zhang H."/>
            <person name="Shen G."/>
            <person name="Guo B."/>
            <person name="Wei J."/>
            <person name="Xu J."/>
            <person name="St-Pierre B."/>
            <person name="Chen S."/>
            <person name="Sun C."/>
        </authorList>
    </citation>
    <scope>NUCLEOTIDE SEQUENCE [LARGE SCALE GENOMIC DNA]</scope>
</reference>